<evidence type="ECO:0000259" key="2">
    <source>
        <dbReference type="Pfam" id="PF07007"/>
    </source>
</evidence>
<comment type="caution">
    <text evidence="3">The sequence shown here is derived from an EMBL/GenBank/DDBJ whole genome shotgun (WGS) entry which is preliminary data.</text>
</comment>
<dbReference type="Gene3D" id="1.20.1270.180">
    <property type="match status" value="1"/>
</dbReference>
<reference evidence="3 4" key="1">
    <citation type="submission" date="2023-08" db="EMBL/GenBank/DDBJ databases">
        <authorList>
            <person name="Park J.-S."/>
        </authorList>
    </citation>
    <scope>NUCLEOTIDE SEQUENCE [LARGE SCALE GENOMIC DNA]</scope>
    <source>
        <strain evidence="3 4">2205BS29-5</strain>
    </source>
</reference>
<protein>
    <submittedName>
        <fullName evidence="3">Lysozyme inhibitor LprI family protein</fullName>
    </submittedName>
</protein>
<name>A0ABT9J7L7_9RHOB</name>
<feature type="chain" id="PRO_5046981978" evidence="1">
    <location>
        <begin position="24"/>
        <end position="157"/>
    </location>
</feature>
<dbReference type="PANTHER" id="PTHR39176">
    <property type="entry name" value="PERIPLASMIC PROTEIN-RELATED"/>
    <property type="match status" value="1"/>
</dbReference>
<keyword evidence="4" id="KW-1185">Reference proteome</keyword>
<dbReference type="RefSeq" id="WP_305961594.1">
    <property type="nucleotide sequence ID" value="NZ_JAVAMQ010000001.1"/>
</dbReference>
<evidence type="ECO:0000313" key="4">
    <source>
        <dbReference type="Proteomes" id="UP001224997"/>
    </source>
</evidence>
<evidence type="ECO:0000313" key="3">
    <source>
        <dbReference type="EMBL" id="MDP5305720.1"/>
    </source>
</evidence>
<dbReference type="PANTHER" id="PTHR39176:SF1">
    <property type="entry name" value="PERIPLASMIC PROTEIN"/>
    <property type="match status" value="1"/>
</dbReference>
<accession>A0ABT9J7L7</accession>
<dbReference type="InterPro" id="IPR009739">
    <property type="entry name" value="LprI-like_N"/>
</dbReference>
<sequence>MARRLAAQAVAIGGMAFATMAPAQDRAVDEAIVAACFDTAPRGGITTDCIGLAARLCEDADRPTTVGTMSCTMAETAAWDAILNREYKATRDQFADMPGLSDTLLTAQRAWIALRDADCKFAYDRYDGGSMRSVAAGFCQMEHTARRALELKKMRGY</sequence>
<dbReference type="EMBL" id="JAVAMQ010000001">
    <property type="protein sequence ID" value="MDP5305720.1"/>
    <property type="molecule type" value="Genomic_DNA"/>
</dbReference>
<gene>
    <name evidence="3" type="ORF">Q5Y72_01225</name>
</gene>
<evidence type="ECO:0000256" key="1">
    <source>
        <dbReference type="SAM" id="SignalP"/>
    </source>
</evidence>
<dbReference type="Proteomes" id="UP001224997">
    <property type="component" value="Unassembled WGS sequence"/>
</dbReference>
<organism evidence="3 4">
    <name type="scientific">Paracoccus spongiarum</name>
    <dbReference type="NCBI Taxonomy" id="3064387"/>
    <lineage>
        <taxon>Bacteria</taxon>
        <taxon>Pseudomonadati</taxon>
        <taxon>Pseudomonadota</taxon>
        <taxon>Alphaproteobacteria</taxon>
        <taxon>Rhodobacterales</taxon>
        <taxon>Paracoccaceae</taxon>
        <taxon>Paracoccus</taxon>
    </lineage>
</organism>
<feature type="signal peptide" evidence="1">
    <location>
        <begin position="1"/>
        <end position="23"/>
    </location>
</feature>
<dbReference type="Pfam" id="PF07007">
    <property type="entry name" value="LprI"/>
    <property type="match status" value="1"/>
</dbReference>
<keyword evidence="1" id="KW-0732">Signal</keyword>
<feature type="domain" description="Lysozyme inhibitor LprI-like N-terminal" evidence="2">
    <location>
        <begin position="57"/>
        <end position="151"/>
    </location>
</feature>
<proteinExistence type="predicted"/>